<sequence length="321" mass="36739">MNRVMIMGKAHSRAVRKEGRMNRTRRIIRKNIHYYILLLIPLLYILLFSYGPIIGNILAFRKFVPGGSIYGEEWTGLRYFKMFLGEASFWRAFNNTWLLNIYHLVFTVPVSILFALIVNEIKPAKMRNLVQTVSYLPNFISVVVVVGLMTELLSPTYGLVNELLGMLGIPPTFFMNEAAWFRTLYISSEIWQFTGWNSIIFFAAITSIDHQLYEAADMDGAGRLQKIWHVTLPQIMPTIVVVYIMSFGHLMTVAFEKVLLMYTPSNSERSDVIETLVYRIGIQSTNYSYSTAISLFGGLLGLVIVVTANALAKKYTRYSLY</sequence>
<keyword evidence="5 7" id="KW-1133">Transmembrane helix</keyword>
<feature type="transmembrane region" description="Helical" evidence="7">
    <location>
        <begin position="139"/>
        <end position="160"/>
    </location>
</feature>
<dbReference type="PROSITE" id="PS50928">
    <property type="entry name" value="ABC_TM1"/>
    <property type="match status" value="1"/>
</dbReference>
<accession>A0ABM9CCH1</accession>
<evidence type="ECO:0000313" key="10">
    <source>
        <dbReference type="Proteomes" id="UP000838324"/>
    </source>
</evidence>
<dbReference type="EMBL" id="CAKMMG010000003">
    <property type="protein sequence ID" value="CAH1208666.1"/>
    <property type="molecule type" value="Genomic_DNA"/>
</dbReference>
<evidence type="ECO:0000313" key="9">
    <source>
        <dbReference type="EMBL" id="CAH1208666.1"/>
    </source>
</evidence>
<keyword evidence="3" id="KW-1003">Cell membrane</keyword>
<feature type="transmembrane region" description="Helical" evidence="7">
    <location>
        <begin position="32"/>
        <end position="53"/>
    </location>
</feature>
<dbReference type="Proteomes" id="UP000838324">
    <property type="component" value="Unassembled WGS sequence"/>
</dbReference>
<dbReference type="CDD" id="cd06261">
    <property type="entry name" value="TM_PBP2"/>
    <property type="match status" value="1"/>
</dbReference>
<dbReference type="Gene3D" id="1.10.3720.10">
    <property type="entry name" value="MetI-like"/>
    <property type="match status" value="1"/>
</dbReference>
<comment type="caution">
    <text evidence="9">The sequence shown here is derived from an EMBL/GenBank/DDBJ whole genome shotgun (WGS) entry which is preliminary data.</text>
</comment>
<evidence type="ECO:0000256" key="1">
    <source>
        <dbReference type="ARBA" id="ARBA00004651"/>
    </source>
</evidence>
<comment type="subcellular location">
    <subcellularLocation>
        <location evidence="1 7">Cell membrane</location>
        <topology evidence="1 7">Multi-pass membrane protein</topology>
    </subcellularLocation>
</comment>
<dbReference type="PANTHER" id="PTHR43227:SF11">
    <property type="entry name" value="BLL4140 PROTEIN"/>
    <property type="match status" value="1"/>
</dbReference>
<evidence type="ECO:0000256" key="7">
    <source>
        <dbReference type="RuleBase" id="RU363032"/>
    </source>
</evidence>
<dbReference type="PANTHER" id="PTHR43227">
    <property type="entry name" value="BLL4140 PROTEIN"/>
    <property type="match status" value="1"/>
</dbReference>
<dbReference type="InterPro" id="IPR035906">
    <property type="entry name" value="MetI-like_sf"/>
</dbReference>
<evidence type="ECO:0000256" key="4">
    <source>
        <dbReference type="ARBA" id="ARBA00022692"/>
    </source>
</evidence>
<dbReference type="Pfam" id="PF00528">
    <property type="entry name" value="BPD_transp_1"/>
    <property type="match status" value="1"/>
</dbReference>
<evidence type="ECO:0000256" key="3">
    <source>
        <dbReference type="ARBA" id="ARBA00022475"/>
    </source>
</evidence>
<evidence type="ECO:0000256" key="5">
    <source>
        <dbReference type="ARBA" id="ARBA00022989"/>
    </source>
</evidence>
<dbReference type="InterPro" id="IPR050809">
    <property type="entry name" value="UgpAE/MalFG_permease"/>
</dbReference>
<evidence type="ECO:0000256" key="6">
    <source>
        <dbReference type="ARBA" id="ARBA00023136"/>
    </source>
</evidence>
<gene>
    <name evidence="9" type="primary">yteP_24</name>
    <name evidence="9" type="ORF">PAECIP111892_03154</name>
</gene>
<feature type="domain" description="ABC transmembrane type-1" evidence="8">
    <location>
        <begin position="93"/>
        <end position="308"/>
    </location>
</feature>
<organism evidence="9 10">
    <name type="scientific">Paenibacillus auburnensis</name>
    <dbReference type="NCBI Taxonomy" id="2905649"/>
    <lineage>
        <taxon>Bacteria</taxon>
        <taxon>Bacillati</taxon>
        <taxon>Bacillota</taxon>
        <taxon>Bacilli</taxon>
        <taxon>Bacillales</taxon>
        <taxon>Paenibacillaceae</taxon>
        <taxon>Paenibacillus</taxon>
    </lineage>
</organism>
<evidence type="ECO:0000256" key="2">
    <source>
        <dbReference type="ARBA" id="ARBA00022448"/>
    </source>
</evidence>
<name>A0ABM9CCH1_9BACL</name>
<protein>
    <submittedName>
        <fullName evidence="9">Multiple-sugar transport system permease YteP</fullName>
    </submittedName>
</protein>
<keyword evidence="6 7" id="KW-0472">Membrane</keyword>
<feature type="transmembrane region" description="Helical" evidence="7">
    <location>
        <begin position="97"/>
        <end position="118"/>
    </location>
</feature>
<keyword evidence="4 7" id="KW-0812">Transmembrane</keyword>
<evidence type="ECO:0000259" key="8">
    <source>
        <dbReference type="PROSITE" id="PS50928"/>
    </source>
</evidence>
<feature type="transmembrane region" description="Helical" evidence="7">
    <location>
        <begin position="235"/>
        <end position="255"/>
    </location>
</feature>
<feature type="transmembrane region" description="Helical" evidence="7">
    <location>
        <begin position="190"/>
        <end position="208"/>
    </location>
</feature>
<reference evidence="9" key="1">
    <citation type="submission" date="2022-01" db="EMBL/GenBank/DDBJ databases">
        <authorList>
            <person name="Criscuolo A."/>
        </authorList>
    </citation>
    <scope>NUCLEOTIDE SEQUENCE</scope>
    <source>
        <strain evidence="9">CIP111892</strain>
    </source>
</reference>
<dbReference type="InterPro" id="IPR000515">
    <property type="entry name" value="MetI-like"/>
</dbReference>
<dbReference type="SUPFAM" id="SSF161098">
    <property type="entry name" value="MetI-like"/>
    <property type="match status" value="1"/>
</dbReference>
<feature type="transmembrane region" description="Helical" evidence="7">
    <location>
        <begin position="292"/>
        <end position="312"/>
    </location>
</feature>
<dbReference type="RefSeq" id="WP_236334684.1">
    <property type="nucleotide sequence ID" value="NZ_CAKMMG010000003.1"/>
</dbReference>
<keyword evidence="2 7" id="KW-0813">Transport</keyword>
<comment type="similarity">
    <text evidence="7">Belongs to the binding-protein-dependent transport system permease family.</text>
</comment>
<proteinExistence type="inferred from homology"/>
<keyword evidence="10" id="KW-1185">Reference proteome</keyword>